<protein>
    <recommendedName>
        <fullName evidence="3">SAP domain-containing protein</fullName>
    </recommendedName>
</protein>
<dbReference type="AlphaFoldDB" id="A0ABD0R0L5"/>
<accession>A0ABD0R0L5</accession>
<feature type="non-terminal residue" evidence="1">
    <location>
        <position position="57"/>
    </location>
</feature>
<sequence>MQSIVKKCGLPSSGKRREPLRVYQIPQRRRIPATQESKHRLSLEELRTQAVKEICYE</sequence>
<evidence type="ECO:0000313" key="2">
    <source>
        <dbReference type="Proteomes" id="UP001529510"/>
    </source>
</evidence>
<name>A0ABD0R0L5_CIRMR</name>
<organism evidence="1 2">
    <name type="scientific">Cirrhinus mrigala</name>
    <name type="common">Mrigala</name>
    <dbReference type="NCBI Taxonomy" id="683832"/>
    <lineage>
        <taxon>Eukaryota</taxon>
        <taxon>Metazoa</taxon>
        <taxon>Chordata</taxon>
        <taxon>Craniata</taxon>
        <taxon>Vertebrata</taxon>
        <taxon>Euteleostomi</taxon>
        <taxon>Actinopterygii</taxon>
        <taxon>Neopterygii</taxon>
        <taxon>Teleostei</taxon>
        <taxon>Ostariophysi</taxon>
        <taxon>Cypriniformes</taxon>
        <taxon>Cyprinidae</taxon>
        <taxon>Labeoninae</taxon>
        <taxon>Labeonini</taxon>
        <taxon>Cirrhinus</taxon>
    </lineage>
</organism>
<evidence type="ECO:0008006" key="3">
    <source>
        <dbReference type="Google" id="ProtNLM"/>
    </source>
</evidence>
<gene>
    <name evidence="1" type="ORF">M9458_010341</name>
</gene>
<evidence type="ECO:0000313" key="1">
    <source>
        <dbReference type="EMBL" id="KAL0192045.1"/>
    </source>
</evidence>
<comment type="caution">
    <text evidence="1">The sequence shown here is derived from an EMBL/GenBank/DDBJ whole genome shotgun (WGS) entry which is preliminary data.</text>
</comment>
<reference evidence="1 2" key="1">
    <citation type="submission" date="2024-05" db="EMBL/GenBank/DDBJ databases">
        <title>Genome sequencing and assembly of Indian major carp, Cirrhinus mrigala (Hamilton, 1822).</title>
        <authorList>
            <person name="Mohindra V."/>
            <person name="Chowdhury L.M."/>
            <person name="Lal K."/>
            <person name="Jena J.K."/>
        </authorList>
    </citation>
    <scope>NUCLEOTIDE SEQUENCE [LARGE SCALE GENOMIC DNA]</scope>
    <source>
        <strain evidence="1">CM1030</strain>
        <tissue evidence="1">Blood</tissue>
    </source>
</reference>
<proteinExistence type="predicted"/>
<dbReference type="EMBL" id="JAMKFB020000005">
    <property type="protein sequence ID" value="KAL0192045.1"/>
    <property type="molecule type" value="Genomic_DNA"/>
</dbReference>
<dbReference type="Proteomes" id="UP001529510">
    <property type="component" value="Unassembled WGS sequence"/>
</dbReference>
<keyword evidence="2" id="KW-1185">Reference proteome</keyword>